<evidence type="ECO:0008006" key="4">
    <source>
        <dbReference type="Google" id="ProtNLM"/>
    </source>
</evidence>
<feature type="transmembrane region" description="Helical" evidence="1">
    <location>
        <begin position="69"/>
        <end position="87"/>
    </location>
</feature>
<keyword evidence="3" id="KW-1185">Reference proteome</keyword>
<keyword evidence="1" id="KW-1133">Transmembrane helix</keyword>
<proteinExistence type="predicted"/>
<keyword evidence="1" id="KW-0472">Membrane</keyword>
<dbReference type="Proteomes" id="UP001229313">
    <property type="component" value="Chromosome"/>
</dbReference>
<evidence type="ECO:0000313" key="2">
    <source>
        <dbReference type="EMBL" id="WMT02088.1"/>
    </source>
</evidence>
<protein>
    <recommendedName>
        <fullName evidence="4">Methyltransferase</fullName>
    </recommendedName>
</protein>
<evidence type="ECO:0000256" key="1">
    <source>
        <dbReference type="SAM" id="Phobius"/>
    </source>
</evidence>
<dbReference type="RefSeq" id="WP_309151258.1">
    <property type="nucleotide sequence ID" value="NZ_CP133568.1"/>
</dbReference>
<sequence>MFNSIRFNSFPNTARRYGATLSTFARKHAAKIGVGTTALAVSGAASAQDSGIGAAALAAIGGLNGDVKAILVILVGVVFMFVLYGFIKRAK</sequence>
<gene>
    <name evidence="2" type="ORF">RDV84_19290</name>
</gene>
<keyword evidence="1" id="KW-0812">Transmembrane</keyword>
<evidence type="ECO:0000313" key="3">
    <source>
        <dbReference type="Proteomes" id="UP001229313"/>
    </source>
</evidence>
<organism evidence="2 3">
    <name type="scientific">Lysobacter yananisis</name>
    <dbReference type="NCBI Taxonomy" id="1003114"/>
    <lineage>
        <taxon>Bacteria</taxon>
        <taxon>Pseudomonadati</taxon>
        <taxon>Pseudomonadota</taxon>
        <taxon>Gammaproteobacteria</taxon>
        <taxon>Lysobacterales</taxon>
        <taxon>Lysobacteraceae</taxon>
        <taxon>Lysobacter</taxon>
    </lineage>
</organism>
<dbReference type="EMBL" id="CP133568">
    <property type="protein sequence ID" value="WMT02088.1"/>
    <property type="molecule type" value="Genomic_DNA"/>
</dbReference>
<reference evidence="2 3" key="1">
    <citation type="submission" date="2023-08" db="EMBL/GenBank/DDBJ databases">
        <title>The whole genome sequence of Lysobacter yananisis.</title>
        <authorList>
            <person name="Sun H."/>
        </authorList>
    </citation>
    <scope>NUCLEOTIDE SEQUENCE [LARGE SCALE GENOMIC DNA]</scope>
    <source>
        <strain evidence="2 3">SNNU513</strain>
    </source>
</reference>
<accession>A0ABY9P4V5</accession>
<name>A0ABY9P4V5_9GAMM</name>